<evidence type="ECO:0000313" key="1">
    <source>
        <dbReference type="EMBL" id="KAI5650374.1"/>
    </source>
</evidence>
<evidence type="ECO:0000313" key="2">
    <source>
        <dbReference type="Proteomes" id="UP001060085"/>
    </source>
</evidence>
<accession>A0ACB9ZRN8</accession>
<comment type="caution">
    <text evidence="1">The sequence shown here is derived from an EMBL/GenBank/DDBJ whole genome shotgun (WGS) entry which is preliminary data.</text>
</comment>
<proteinExistence type="predicted"/>
<organism evidence="1 2">
    <name type="scientific">Catharanthus roseus</name>
    <name type="common">Madagascar periwinkle</name>
    <name type="synonym">Vinca rosea</name>
    <dbReference type="NCBI Taxonomy" id="4058"/>
    <lineage>
        <taxon>Eukaryota</taxon>
        <taxon>Viridiplantae</taxon>
        <taxon>Streptophyta</taxon>
        <taxon>Embryophyta</taxon>
        <taxon>Tracheophyta</taxon>
        <taxon>Spermatophyta</taxon>
        <taxon>Magnoliopsida</taxon>
        <taxon>eudicotyledons</taxon>
        <taxon>Gunneridae</taxon>
        <taxon>Pentapetalae</taxon>
        <taxon>asterids</taxon>
        <taxon>lamiids</taxon>
        <taxon>Gentianales</taxon>
        <taxon>Apocynaceae</taxon>
        <taxon>Rauvolfioideae</taxon>
        <taxon>Vinceae</taxon>
        <taxon>Catharanthinae</taxon>
        <taxon>Catharanthus</taxon>
    </lineage>
</organism>
<name>A0ACB9ZRN8_CATRO</name>
<protein>
    <submittedName>
        <fullName evidence="1">Uncharacterized protein</fullName>
    </submittedName>
</protein>
<keyword evidence="2" id="KW-1185">Reference proteome</keyword>
<reference evidence="2" key="1">
    <citation type="journal article" date="2023" name="Nat. Plants">
        <title>Single-cell RNA sequencing provides a high-resolution roadmap for understanding the multicellular compartmentation of specialized metabolism.</title>
        <authorList>
            <person name="Sun S."/>
            <person name="Shen X."/>
            <person name="Li Y."/>
            <person name="Li Y."/>
            <person name="Wang S."/>
            <person name="Li R."/>
            <person name="Zhang H."/>
            <person name="Shen G."/>
            <person name="Guo B."/>
            <person name="Wei J."/>
            <person name="Xu J."/>
            <person name="St-Pierre B."/>
            <person name="Chen S."/>
            <person name="Sun C."/>
        </authorList>
    </citation>
    <scope>NUCLEOTIDE SEQUENCE [LARGE SCALE GENOMIC DNA]</scope>
</reference>
<dbReference type="Proteomes" id="UP001060085">
    <property type="component" value="Linkage Group LG08"/>
</dbReference>
<dbReference type="EMBL" id="CM044708">
    <property type="protein sequence ID" value="KAI5650374.1"/>
    <property type="molecule type" value="Genomic_DNA"/>
</dbReference>
<gene>
    <name evidence="1" type="ORF">M9H77_36379</name>
</gene>
<sequence>MRLAERNDLRVSEVHQVTRYLDGLKPQTRDRIGVQVVKSVTRVKNLAIKAELTIRNRGGSRFEGDRRTYGNDNFQRSNSGEDTSRSFADRSKAAQGWNQDTERKEDKGPGKKVAESKEGQKAATNPHAKPILGKSNECPTRKPVNVVERDEEEMFCGPDREDDDYEEYA</sequence>